<evidence type="ECO:0000259" key="2">
    <source>
        <dbReference type="Pfam" id="PF09423"/>
    </source>
</evidence>
<dbReference type="Proteomes" id="UP000319212">
    <property type="component" value="Unassembled WGS sequence"/>
</dbReference>
<gene>
    <name evidence="4" type="ORF">EAH82_14385</name>
</gene>
<dbReference type="InterPro" id="IPR052900">
    <property type="entry name" value="Phospholipid_Metab_Enz"/>
</dbReference>
<dbReference type="AlphaFoldDB" id="A0A502DR80"/>
<organism evidence="4 5">
    <name type="scientific">Variovorax guangxiensis</name>
    <dbReference type="NCBI Taxonomy" id="1775474"/>
    <lineage>
        <taxon>Bacteria</taxon>
        <taxon>Pseudomonadati</taxon>
        <taxon>Pseudomonadota</taxon>
        <taxon>Betaproteobacteria</taxon>
        <taxon>Burkholderiales</taxon>
        <taxon>Comamonadaceae</taxon>
        <taxon>Variovorax</taxon>
    </lineage>
</organism>
<protein>
    <submittedName>
        <fullName evidence="4">Alkaline phosphatase</fullName>
    </submittedName>
</protein>
<dbReference type="InterPro" id="IPR029052">
    <property type="entry name" value="Metallo-depent_PP-like"/>
</dbReference>
<dbReference type="Pfam" id="PF16655">
    <property type="entry name" value="PhoD_N"/>
    <property type="match status" value="1"/>
</dbReference>
<reference evidence="4 5" key="1">
    <citation type="journal article" date="2019" name="Environ. Microbiol.">
        <title>Species interactions and distinct microbial communities in high Arctic permafrost affected cryosols are associated with the CH4 and CO2 gas fluxes.</title>
        <authorList>
            <person name="Altshuler I."/>
            <person name="Hamel J."/>
            <person name="Turney S."/>
            <person name="Magnuson E."/>
            <person name="Levesque R."/>
            <person name="Greer C."/>
            <person name="Whyte L.G."/>
        </authorList>
    </citation>
    <scope>NUCLEOTIDE SEQUENCE [LARGE SCALE GENOMIC DNA]</scope>
    <source>
        <strain evidence="4 5">S06.C</strain>
    </source>
</reference>
<evidence type="ECO:0000313" key="4">
    <source>
        <dbReference type="EMBL" id="TPG27908.1"/>
    </source>
</evidence>
<dbReference type="InterPro" id="IPR032093">
    <property type="entry name" value="PhoD_N"/>
</dbReference>
<comment type="caution">
    <text evidence="4">The sequence shown here is derived from an EMBL/GenBank/DDBJ whole genome shotgun (WGS) entry which is preliminary data.</text>
</comment>
<feature type="compositionally biased region" description="Pro residues" evidence="1">
    <location>
        <begin position="60"/>
        <end position="70"/>
    </location>
</feature>
<dbReference type="SUPFAM" id="SSF56300">
    <property type="entry name" value="Metallo-dependent phosphatases"/>
    <property type="match status" value="1"/>
</dbReference>
<dbReference type="Gene3D" id="3.60.21.70">
    <property type="entry name" value="PhoD-like phosphatase"/>
    <property type="match status" value="1"/>
</dbReference>
<proteinExistence type="predicted"/>
<evidence type="ECO:0000259" key="3">
    <source>
        <dbReference type="Pfam" id="PF16655"/>
    </source>
</evidence>
<sequence>MTTKYEPSSPTDADPRELANKRRRDFLDFLVKSSSSAVALVAAGSLAACGGGGSDDAPTAPAPAPAPTPTSTPATFAFGVASGDPLTDRVILWTHAKVPTSTADVALTWEVATDAAFATVVRSGTVTASESASFTAKIDVTGLTAGASYFYRFRDATGASSTVGTTRTLPAANAASVKFAVFSCALYSEGYFHAYDAAAKSDALYALHLGDYIYEYGSDPKKYGNGNIPGSRVASPANDIVTMNDYRTRHALYKSDLNLQAAHARMPWITVWDDHEFANNGYVNGAENHDPATQGDWVTRKNIAAKVYHEWMPIRTPDASNLLKIYRRFDFGNLFTLHMLDTRIEGRDRQYDNFGDADGGIGRYFAGLTPTAGGVRPDASRQMMSAEQQNWLTSGMNASSATWQMLGNQTIMARMWIPGSVLATVATDPASAQVAIGAYLTAKATRAAGAPLSPTQTALLDPALNPRLPYSLDSWDGYPAQREAILQTVKAQGKRLVTLSGDSHNGWFANLTTLAGEKVGVEFAGTSVTSSGFEGAGLGALASSIDGSVLVPQLGNAAIGAGLGLIDDMNYCNTTQRGYLLMTVTPTQVKGEYVYVTNVKVPAYTAAIGRTVTVAATAGGTAAPVMA</sequence>
<dbReference type="EMBL" id="RCZI01000003">
    <property type="protein sequence ID" value="TPG27908.1"/>
    <property type="molecule type" value="Genomic_DNA"/>
</dbReference>
<accession>A0A502DR80</accession>
<evidence type="ECO:0000256" key="1">
    <source>
        <dbReference type="SAM" id="MobiDB-lite"/>
    </source>
</evidence>
<dbReference type="PANTHER" id="PTHR43606">
    <property type="entry name" value="PHOSPHATASE, PUTATIVE (AFU_ORTHOLOGUE AFUA_6G08710)-RELATED"/>
    <property type="match status" value="1"/>
</dbReference>
<name>A0A502DR80_9BURK</name>
<feature type="domain" description="PhoD-like phosphatase metallophosphatase" evidence="2">
    <location>
        <begin position="179"/>
        <end position="592"/>
    </location>
</feature>
<feature type="domain" description="Phospholipase D N-terminal" evidence="3">
    <location>
        <begin position="79"/>
        <end position="168"/>
    </location>
</feature>
<dbReference type="RefSeq" id="WP_140842980.1">
    <property type="nucleotide sequence ID" value="NZ_RCZI01000003.1"/>
</dbReference>
<dbReference type="Pfam" id="PF09423">
    <property type="entry name" value="PhoD"/>
    <property type="match status" value="1"/>
</dbReference>
<evidence type="ECO:0000313" key="5">
    <source>
        <dbReference type="Proteomes" id="UP000319212"/>
    </source>
</evidence>
<dbReference type="PANTHER" id="PTHR43606:SF2">
    <property type="entry name" value="ALKALINE PHOSPHATASE FAMILY PROTEIN (AFU_ORTHOLOGUE AFUA_5G03860)"/>
    <property type="match status" value="1"/>
</dbReference>
<dbReference type="InterPro" id="IPR038607">
    <property type="entry name" value="PhoD-like_sf"/>
</dbReference>
<feature type="region of interest" description="Disordered" evidence="1">
    <location>
        <begin position="51"/>
        <end position="75"/>
    </location>
</feature>
<dbReference type="InterPro" id="IPR018946">
    <property type="entry name" value="PhoD-like_MPP"/>
</dbReference>
<dbReference type="OrthoDB" id="327733at2"/>
<dbReference type="Gene3D" id="2.60.40.380">
    <property type="entry name" value="Purple acid phosphatase-like, N-terminal"/>
    <property type="match status" value="1"/>
</dbReference>
<dbReference type="CDD" id="cd07389">
    <property type="entry name" value="MPP_PhoD"/>
    <property type="match status" value="1"/>
</dbReference>